<evidence type="ECO:0000256" key="1">
    <source>
        <dbReference type="SAM" id="Phobius"/>
    </source>
</evidence>
<accession>A0A2P6C9P8</accession>
<reference evidence="2 3" key="1">
    <citation type="submission" date="2016-12" db="EMBL/GenBank/DDBJ databases">
        <title>Trade-off between light-utilization and light-protection in marine flavobacteria.</title>
        <authorList>
            <person name="Kumagai Y."/>
            <person name="Yoshizawa S."/>
            <person name="Kogure K."/>
            <person name="Iwasaki W."/>
        </authorList>
    </citation>
    <scope>NUCLEOTIDE SEQUENCE [LARGE SCALE GENOMIC DNA]</scope>
    <source>
        <strain evidence="2 3">KCTC 12100</strain>
    </source>
</reference>
<protein>
    <submittedName>
        <fullName evidence="2">Uncharacterized protein</fullName>
    </submittedName>
</protein>
<name>A0A2P6C9P8_9FLAO</name>
<dbReference type="AlphaFoldDB" id="A0A2P6C9P8"/>
<evidence type="ECO:0000313" key="3">
    <source>
        <dbReference type="Proteomes" id="UP000247345"/>
    </source>
</evidence>
<organism evidence="2 3">
    <name type="scientific">Polaribacter butkevichii</name>
    <dbReference type="NCBI Taxonomy" id="218490"/>
    <lineage>
        <taxon>Bacteria</taxon>
        <taxon>Pseudomonadati</taxon>
        <taxon>Bacteroidota</taxon>
        <taxon>Flavobacteriia</taxon>
        <taxon>Flavobacteriales</taxon>
        <taxon>Flavobacteriaceae</taxon>
    </lineage>
</organism>
<sequence length="188" mass="22167">MNILKINIQKSLNSERLYFDKSFVESLWENGLIIANLMFFLYVTGRDFYQNIEKSKPFGWTLFFFILVIVIISLGIISFLNSKKLEKIEGITQSENTKILKKIVNRNGWKLFEENKNLNIINISFLDTQTDYGKQIIVLYKNNHVLINCTSFAFGKTPNPYNWFSNKKMVEKFKTEFIENKNALQQHI</sequence>
<proteinExistence type="predicted"/>
<keyword evidence="1" id="KW-0472">Membrane</keyword>
<comment type="caution">
    <text evidence="2">The sequence shown here is derived from an EMBL/GenBank/DDBJ whole genome shotgun (WGS) entry which is preliminary data.</text>
</comment>
<feature type="transmembrane region" description="Helical" evidence="1">
    <location>
        <begin position="57"/>
        <end position="80"/>
    </location>
</feature>
<keyword evidence="1" id="KW-1133">Transmembrane helix</keyword>
<gene>
    <name evidence="2" type="ORF">BTO14_16825</name>
</gene>
<feature type="transmembrane region" description="Helical" evidence="1">
    <location>
        <begin position="27"/>
        <end position="45"/>
    </location>
</feature>
<dbReference type="EMBL" id="MSCK01000002">
    <property type="protein sequence ID" value="PQJ69655.1"/>
    <property type="molecule type" value="Genomic_DNA"/>
</dbReference>
<dbReference type="Proteomes" id="UP000247345">
    <property type="component" value="Unassembled WGS sequence"/>
</dbReference>
<keyword evidence="1" id="KW-0812">Transmembrane</keyword>
<keyword evidence="3" id="KW-1185">Reference proteome</keyword>
<evidence type="ECO:0000313" key="2">
    <source>
        <dbReference type="EMBL" id="PQJ69655.1"/>
    </source>
</evidence>